<dbReference type="EnsemblMetazoa" id="PPA34720.1">
    <property type="protein sequence ID" value="PPA34720.1"/>
    <property type="gene ID" value="WBGene00273089"/>
</dbReference>
<dbReference type="AlphaFoldDB" id="A0A454Y2G8"/>
<keyword evidence="2" id="KW-1185">Reference proteome</keyword>
<gene>
    <name evidence="1" type="primary">WBGene00273089</name>
</gene>
<evidence type="ECO:0000313" key="2">
    <source>
        <dbReference type="Proteomes" id="UP000005239"/>
    </source>
</evidence>
<protein>
    <submittedName>
        <fullName evidence="1">Uncharacterized protein</fullName>
    </submittedName>
</protein>
<sequence>MAHALQLTILLLVSSAYGALSDLKIDRSRSDYDQLMKLCKEDGEPMFIVHFGLHKENSCADTKERGDSFSLALHDFCCPPHWCNNAKLKAQLCKQH</sequence>
<name>A0A454Y2G8_PRIPA</name>
<accession>A0A454Y2G8</accession>
<proteinExistence type="predicted"/>
<reference evidence="2" key="1">
    <citation type="journal article" date="2008" name="Nat. Genet.">
        <title>The Pristionchus pacificus genome provides a unique perspective on nematode lifestyle and parasitism.</title>
        <authorList>
            <person name="Dieterich C."/>
            <person name="Clifton S.W."/>
            <person name="Schuster L.N."/>
            <person name="Chinwalla A."/>
            <person name="Delehaunty K."/>
            <person name="Dinkelacker I."/>
            <person name="Fulton L."/>
            <person name="Fulton R."/>
            <person name="Godfrey J."/>
            <person name="Minx P."/>
            <person name="Mitreva M."/>
            <person name="Roeseler W."/>
            <person name="Tian H."/>
            <person name="Witte H."/>
            <person name="Yang S.P."/>
            <person name="Wilson R.K."/>
            <person name="Sommer R.J."/>
        </authorList>
    </citation>
    <scope>NUCLEOTIDE SEQUENCE [LARGE SCALE GENOMIC DNA]</scope>
    <source>
        <strain evidence="2">PS312</strain>
    </source>
</reference>
<reference evidence="1" key="2">
    <citation type="submission" date="2022-06" db="UniProtKB">
        <authorList>
            <consortium name="EnsemblMetazoa"/>
        </authorList>
    </citation>
    <scope>IDENTIFICATION</scope>
    <source>
        <strain evidence="1">PS312</strain>
    </source>
</reference>
<evidence type="ECO:0000313" key="1">
    <source>
        <dbReference type="EnsemblMetazoa" id="PPA34720.1"/>
    </source>
</evidence>
<organism evidence="1 2">
    <name type="scientific">Pristionchus pacificus</name>
    <name type="common">Parasitic nematode worm</name>
    <dbReference type="NCBI Taxonomy" id="54126"/>
    <lineage>
        <taxon>Eukaryota</taxon>
        <taxon>Metazoa</taxon>
        <taxon>Ecdysozoa</taxon>
        <taxon>Nematoda</taxon>
        <taxon>Chromadorea</taxon>
        <taxon>Rhabditida</taxon>
        <taxon>Rhabditina</taxon>
        <taxon>Diplogasteromorpha</taxon>
        <taxon>Diplogasteroidea</taxon>
        <taxon>Neodiplogasteridae</taxon>
        <taxon>Pristionchus</taxon>
    </lineage>
</organism>
<accession>A0A8R1YVM7</accession>
<dbReference type="Proteomes" id="UP000005239">
    <property type="component" value="Unassembled WGS sequence"/>
</dbReference>